<evidence type="ECO:0000256" key="2">
    <source>
        <dbReference type="ARBA" id="ARBA00009405"/>
    </source>
</evidence>
<dbReference type="InterPro" id="IPR013785">
    <property type="entry name" value="Aldolase_TIM"/>
</dbReference>
<dbReference type="Pfam" id="PF00682">
    <property type="entry name" value="HMGL-like"/>
    <property type="match status" value="1"/>
</dbReference>
<comment type="similarity">
    <text evidence="2">Belongs to the HMG-CoA lyase family.</text>
</comment>
<dbReference type="EC" id="4.1.3.4" evidence="3"/>
<dbReference type="PANTHER" id="PTHR42738">
    <property type="entry name" value="HYDROXYMETHYLGLUTARYL-COA LYASE"/>
    <property type="match status" value="1"/>
</dbReference>
<dbReference type="Gene3D" id="3.20.20.70">
    <property type="entry name" value="Aldolase class I"/>
    <property type="match status" value="1"/>
</dbReference>
<evidence type="ECO:0000313" key="9">
    <source>
        <dbReference type="EMBL" id="CEL66260.1"/>
    </source>
</evidence>
<dbReference type="InterPro" id="IPR043594">
    <property type="entry name" value="HMGL"/>
</dbReference>
<dbReference type="SUPFAM" id="SSF51569">
    <property type="entry name" value="Aldolase"/>
    <property type="match status" value="2"/>
</dbReference>
<accession>A0A0F7UC94</accession>
<dbReference type="GO" id="GO:0004419">
    <property type="term" value="F:hydroxymethylglutaryl-CoA lyase activity"/>
    <property type="evidence" value="ECO:0007669"/>
    <property type="project" value="UniProtKB-EC"/>
</dbReference>
<feature type="region of interest" description="Disordered" evidence="7">
    <location>
        <begin position="524"/>
        <end position="544"/>
    </location>
</feature>
<dbReference type="InterPro" id="IPR000891">
    <property type="entry name" value="PYR_CT"/>
</dbReference>
<dbReference type="UniPathway" id="UPA00896">
    <property type="reaction ID" value="UER00863"/>
</dbReference>
<feature type="compositionally biased region" description="Basic and acidic residues" evidence="7">
    <location>
        <begin position="535"/>
        <end position="544"/>
    </location>
</feature>
<keyword evidence="5 9" id="KW-0456">Lyase</keyword>
<dbReference type="PANTHER" id="PTHR42738:SF7">
    <property type="entry name" value="HYDROXYMETHYLGLUTARYL-COA LYASE"/>
    <property type="match status" value="1"/>
</dbReference>
<comment type="catalytic activity">
    <reaction evidence="6">
        <text>(3S)-3-hydroxy-3-methylglutaryl-CoA = acetoacetate + acetyl-CoA</text>
        <dbReference type="Rhea" id="RHEA:24404"/>
        <dbReference type="ChEBI" id="CHEBI:13705"/>
        <dbReference type="ChEBI" id="CHEBI:43074"/>
        <dbReference type="ChEBI" id="CHEBI:57288"/>
        <dbReference type="EC" id="4.1.3.4"/>
    </reaction>
</comment>
<dbReference type="GO" id="GO:0046951">
    <property type="term" value="P:ketone body biosynthetic process"/>
    <property type="evidence" value="ECO:0007669"/>
    <property type="project" value="TreeGrafter"/>
</dbReference>
<keyword evidence="4" id="KW-0479">Metal-binding</keyword>
<feature type="compositionally biased region" description="Low complexity" evidence="7">
    <location>
        <begin position="524"/>
        <end position="534"/>
    </location>
</feature>
<feature type="domain" description="Pyruvate carboxyltransferase" evidence="8">
    <location>
        <begin position="157"/>
        <end position="426"/>
    </location>
</feature>
<dbReference type="GO" id="GO:0006552">
    <property type="term" value="P:L-leucine catabolic process"/>
    <property type="evidence" value="ECO:0007669"/>
    <property type="project" value="TreeGrafter"/>
</dbReference>
<evidence type="ECO:0000256" key="7">
    <source>
        <dbReference type="SAM" id="MobiDB-lite"/>
    </source>
</evidence>
<feature type="region of interest" description="Disordered" evidence="7">
    <location>
        <begin position="434"/>
        <end position="453"/>
    </location>
</feature>
<sequence>MVYRTLAQRLDFCQASNGVRLRHSAPIHVRGSSSSLRERKELHSNAPLVTDQQRHNSRTLRLTLETDGPRDHFVDQKAVRIPTGSSLVTPVHPRKANGLMGQVQNGGQHSSCWFHRSRVLQYARCLSATSSLLRATGPAQTPAAIYGIKQGVAIPQVRIVEVSPRDGLQNEEEILSLDDKIAYINMLETAGLSTIEIASFVNPAKVPQMADAAALTRHFCPRNTHMGSLSPRFQVLVANMRGFEEAAEAGAQEISVFTATTDAFCKANINTTVSESLKKFSVIAREAADRGIKTRGYVSCIFECPYQGTVAPTTVVQVARHLLDMGCYEVSLGDTLGAGTAGQTLRLMEELHRDNFPMEAVAMHLHDTYGQALANILLSVVHGGVRVVDTAVAGLGGCPFASTPLPTSARWPDAGAATAAAAAAAAAKRLMMDAKRARSKDGTGEASRTDDTSNAVARVTGITEDACRLSWSRQAQAIYPRVAPGNVSTEDVVYMLEKSGVKTGVRLEALMDASAFICSRLNRSSNSKAAAALSAKRERDRMKR</sequence>
<dbReference type="EMBL" id="LN714481">
    <property type="protein sequence ID" value="CEL66260.1"/>
    <property type="molecule type" value="Genomic_DNA"/>
</dbReference>
<evidence type="ECO:0000256" key="5">
    <source>
        <dbReference type="ARBA" id="ARBA00023239"/>
    </source>
</evidence>
<dbReference type="AlphaFoldDB" id="A0A0F7UC94"/>
<dbReference type="NCBIfam" id="NF004283">
    <property type="entry name" value="PRK05692.1"/>
    <property type="match status" value="1"/>
</dbReference>
<evidence type="ECO:0000256" key="4">
    <source>
        <dbReference type="ARBA" id="ARBA00022723"/>
    </source>
</evidence>
<evidence type="ECO:0000259" key="8">
    <source>
        <dbReference type="PROSITE" id="PS50991"/>
    </source>
</evidence>
<feature type="compositionally biased region" description="Basic and acidic residues" evidence="7">
    <location>
        <begin position="434"/>
        <end position="451"/>
    </location>
</feature>
<evidence type="ECO:0000256" key="1">
    <source>
        <dbReference type="ARBA" id="ARBA00005143"/>
    </source>
</evidence>
<name>A0A0F7UC94_NEOCL</name>
<dbReference type="PROSITE" id="PS50991">
    <property type="entry name" value="PYR_CT"/>
    <property type="match status" value="1"/>
</dbReference>
<dbReference type="GO" id="GO:0046872">
    <property type="term" value="F:metal ion binding"/>
    <property type="evidence" value="ECO:0007669"/>
    <property type="project" value="UniProtKB-KW"/>
</dbReference>
<reference evidence="9" key="1">
    <citation type="journal article" date="2015" name="PLoS ONE">
        <title>Comprehensive Evaluation of Toxoplasma gondii VEG and Neospora caninum LIV Genomes with Tachyzoite Stage Transcriptome and Proteome Defines Novel Transcript Features.</title>
        <authorList>
            <person name="Ramaprasad A."/>
            <person name="Mourier T."/>
            <person name="Naeem R."/>
            <person name="Malas T.B."/>
            <person name="Moussa E."/>
            <person name="Panigrahi A."/>
            <person name="Vermont S.J."/>
            <person name="Otto T.D."/>
            <person name="Wastling J."/>
            <person name="Pain A."/>
        </authorList>
    </citation>
    <scope>NUCLEOTIDE SEQUENCE</scope>
    <source>
        <strain evidence="9">Liverpool</strain>
    </source>
</reference>
<gene>
    <name evidence="9" type="ORF">BN1204_020790</name>
</gene>
<protein>
    <recommendedName>
        <fullName evidence="3">hydroxymethylglutaryl-CoA lyase</fullName>
        <ecNumber evidence="3">4.1.3.4</ecNumber>
    </recommendedName>
</protein>
<evidence type="ECO:0000256" key="6">
    <source>
        <dbReference type="ARBA" id="ARBA00049877"/>
    </source>
</evidence>
<organism evidence="9">
    <name type="scientific">Neospora caninum (strain Liverpool)</name>
    <dbReference type="NCBI Taxonomy" id="572307"/>
    <lineage>
        <taxon>Eukaryota</taxon>
        <taxon>Sar</taxon>
        <taxon>Alveolata</taxon>
        <taxon>Apicomplexa</taxon>
        <taxon>Conoidasida</taxon>
        <taxon>Coccidia</taxon>
        <taxon>Eucoccidiorida</taxon>
        <taxon>Eimeriorina</taxon>
        <taxon>Sarcocystidae</taxon>
        <taxon>Neospora</taxon>
    </lineage>
</organism>
<proteinExistence type="inferred from homology"/>
<evidence type="ECO:0000256" key="3">
    <source>
        <dbReference type="ARBA" id="ARBA00012910"/>
    </source>
</evidence>
<dbReference type="CDD" id="cd07938">
    <property type="entry name" value="DRE_TIM_HMGL"/>
    <property type="match status" value="1"/>
</dbReference>
<comment type="pathway">
    <text evidence="1">Metabolic intermediate metabolism; (S)-3-hydroxy-3-methylglutaryl-CoA degradation; acetoacetate from (S)-3-hydroxy-3-methylglutaryl-CoA: step 1/1.</text>
</comment>